<dbReference type="Pfam" id="PF00239">
    <property type="entry name" value="Resolvase"/>
    <property type="match status" value="1"/>
</dbReference>
<evidence type="ECO:0000256" key="1">
    <source>
        <dbReference type="ARBA" id="ARBA00022908"/>
    </source>
</evidence>
<evidence type="ECO:0000313" key="8">
    <source>
        <dbReference type="EMBL" id="MBC5862880.1"/>
    </source>
</evidence>
<dbReference type="EMBL" id="JACRUM010000002">
    <property type="protein sequence ID" value="MBC5862880.1"/>
    <property type="molecule type" value="Genomic_DNA"/>
</dbReference>
<dbReference type="PROSITE" id="PS51736">
    <property type="entry name" value="RECOMBINASES_3"/>
    <property type="match status" value="1"/>
</dbReference>
<comment type="caution">
    <text evidence="8">The sequence shown here is derived from an EMBL/GenBank/DDBJ whole genome shotgun (WGS) entry which is preliminary data.</text>
</comment>
<dbReference type="PANTHER" id="PTHR30461">
    <property type="entry name" value="DNA-INVERTASE FROM LAMBDOID PROPHAGE"/>
    <property type="match status" value="1"/>
</dbReference>
<dbReference type="PANTHER" id="PTHR30461:SF23">
    <property type="entry name" value="DNA RECOMBINASE-RELATED"/>
    <property type="match status" value="1"/>
</dbReference>
<gene>
    <name evidence="8" type="ORF">H8R26_05540</name>
</gene>
<dbReference type="Proteomes" id="UP000621670">
    <property type="component" value="Unassembled WGS sequence"/>
</dbReference>
<dbReference type="InterPro" id="IPR011109">
    <property type="entry name" value="DNA_bind_recombinase_dom"/>
</dbReference>
<dbReference type="InterPro" id="IPR006118">
    <property type="entry name" value="Recombinase_CS"/>
</dbReference>
<feature type="active site" description="O-(5'-phospho-DNA)-serine intermediate" evidence="4">
    <location>
        <position position="11"/>
    </location>
</feature>
<keyword evidence="5" id="KW-0175">Coiled coil</keyword>
<reference evidence="8 9" key="1">
    <citation type="submission" date="2020-08" db="EMBL/GenBank/DDBJ databases">
        <title>Description of novel Flavobacterium F-400 isolate.</title>
        <authorList>
            <person name="Saticioglu I."/>
            <person name="Duman M."/>
            <person name="Altun S."/>
        </authorList>
    </citation>
    <scope>NUCLEOTIDE SEQUENCE [LARGE SCALE GENOMIC DNA]</scope>
    <source>
        <strain evidence="8 9">F-400</strain>
    </source>
</reference>
<dbReference type="InterPro" id="IPR050639">
    <property type="entry name" value="SSR_resolvase"/>
</dbReference>
<evidence type="ECO:0000313" key="9">
    <source>
        <dbReference type="Proteomes" id="UP000621670"/>
    </source>
</evidence>
<evidence type="ECO:0000259" key="6">
    <source>
        <dbReference type="PROSITE" id="PS51736"/>
    </source>
</evidence>
<feature type="coiled-coil region" evidence="5">
    <location>
        <begin position="357"/>
        <end position="412"/>
    </location>
</feature>
<feature type="domain" description="Resolvase/invertase-type recombinase catalytic" evidence="6">
    <location>
        <begin position="3"/>
        <end position="151"/>
    </location>
</feature>
<dbReference type="SUPFAM" id="SSF53041">
    <property type="entry name" value="Resolvase-like"/>
    <property type="match status" value="1"/>
</dbReference>
<keyword evidence="9" id="KW-1185">Reference proteome</keyword>
<dbReference type="InterPro" id="IPR006119">
    <property type="entry name" value="Resolv_N"/>
</dbReference>
<dbReference type="SMART" id="SM00857">
    <property type="entry name" value="Resolvase"/>
    <property type="match status" value="1"/>
</dbReference>
<dbReference type="Gene3D" id="3.40.50.1390">
    <property type="entry name" value="Resolvase, N-terminal catalytic domain"/>
    <property type="match status" value="1"/>
</dbReference>
<feature type="domain" description="Recombinase" evidence="7">
    <location>
        <begin position="158"/>
        <end position="268"/>
    </location>
</feature>
<dbReference type="PROSITE" id="PS51737">
    <property type="entry name" value="RECOMBINASE_DNA_BIND"/>
    <property type="match status" value="1"/>
</dbReference>
<proteinExistence type="predicted"/>
<keyword evidence="1" id="KW-0229">DNA integration</keyword>
<evidence type="ECO:0000259" key="7">
    <source>
        <dbReference type="PROSITE" id="PS51737"/>
    </source>
</evidence>
<evidence type="ECO:0000256" key="3">
    <source>
        <dbReference type="ARBA" id="ARBA00023172"/>
    </source>
</evidence>
<dbReference type="InterPro" id="IPR038109">
    <property type="entry name" value="DNA_bind_recomb_sf"/>
</dbReference>
<dbReference type="CDD" id="cd00338">
    <property type="entry name" value="Ser_Recombinase"/>
    <property type="match status" value="1"/>
</dbReference>
<accession>A0ABR7JEE8</accession>
<evidence type="ECO:0000256" key="5">
    <source>
        <dbReference type="SAM" id="Coils"/>
    </source>
</evidence>
<dbReference type="InterPro" id="IPR036162">
    <property type="entry name" value="Resolvase-like_N_sf"/>
</dbReference>
<dbReference type="RefSeq" id="WP_166134147.1">
    <property type="nucleotide sequence ID" value="NZ_JAAOBY010000002.1"/>
</dbReference>
<evidence type="ECO:0000256" key="2">
    <source>
        <dbReference type="ARBA" id="ARBA00023125"/>
    </source>
</evidence>
<keyword evidence="3" id="KW-0233">DNA recombination</keyword>
<organism evidence="8 9">
    <name type="scientific">Flavobacterium turcicum</name>
    <dbReference type="NCBI Taxonomy" id="2764718"/>
    <lineage>
        <taxon>Bacteria</taxon>
        <taxon>Pseudomonadati</taxon>
        <taxon>Bacteroidota</taxon>
        <taxon>Flavobacteriia</taxon>
        <taxon>Flavobacteriales</taxon>
        <taxon>Flavobacteriaceae</taxon>
        <taxon>Flavobacterium</taxon>
    </lineage>
</organism>
<dbReference type="Gene3D" id="3.90.1750.20">
    <property type="entry name" value="Putative Large Serine Recombinase, Chain B, Domain 2"/>
    <property type="match status" value="1"/>
</dbReference>
<keyword evidence="2" id="KW-0238">DNA-binding</keyword>
<dbReference type="PROSITE" id="PS00397">
    <property type="entry name" value="RECOMBINASES_1"/>
    <property type="match status" value="1"/>
</dbReference>
<sequence length="515" mass="59041">MKIADLYIRVSTDEQADKGYSQRDQEERLRKYCELNSIQVRKVVIEDHSAKTFNRPSWKKLLLELRAKKGHSDLVLFTKWDRFSRNAGDAYQMISTLRKLGVEPQAVEQPLDLSIPENKMMLAFYLAAPEVENDRRALNVFHGMRRAKKEGRVMGIAPIGYSNKVDEAGKKYIAIREDEAGIMRWVFEELARGILNTEQIWGLANDKGLQCSKNTFWGSIRNPVYCGKVFIPKYKEEESQLVQGQHVPLISESVFYDAQDVLDGRKQHRRTTSTVHPEFPLRGFLICPNCGKLLTASKSKGRSQHYYYYHCRLGCTFRETSSVVNNVVIDEIRKYTKPLPFLELYKEVIISVFNNKTKNQRSDINQLKTEIENTNERLARARNLLVNGDLDADDYRKIKIETEEKINRLEAKLTTGNSKISNIEPLLNKAVSHISQLSTLYEEGSTVAKRKIIGSIFPEKLTYEGFECRTTRINEGLRLMLLFSSKLAGKKKGTNQAISDLFQDVTSTGFKPVTS</sequence>
<name>A0ABR7JEE8_9FLAO</name>
<protein>
    <submittedName>
        <fullName evidence="8">Recombinase family protein</fullName>
    </submittedName>
</protein>
<evidence type="ECO:0000256" key="4">
    <source>
        <dbReference type="PROSITE-ProRule" id="PRU10137"/>
    </source>
</evidence>
<dbReference type="Pfam" id="PF07508">
    <property type="entry name" value="Recombinase"/>
    <property type="match status" value="1"/>
</dbReference>